<dbReference type="EMBL" id="BAYM01000039">
    <property type="protein sequence ID" value="GAN36061.1"/>
    <property type="molecule type" value="Genomic_DNA"/>
</dbReference>
<dbReference type="AlphaFoldDB" id="A0A0C9PM60"/>
<dbReference type="PROSITE" id="PS51353">
    <property type="entry name" value="ARSC"/>
    <property type="match status" value="1"/>
</dbReference>
<evidence type="ECO:0000313" key="4">
    <source>
        <dbReference type="EMBL" id="GAN36061.1"/>
    </source>
</evidence>
<organism evidence="4 5">
    <name type="scientific">Lacticaseibacillus paracasei NRIC 0644</name>
    <dbReference type="NCBI Taxonomy" id="1435038"/>
    <lineage>
        <taxon>Bacteria</taxon>
        <taxon>Bacillati</taxon>
        <taxon>Bacillota</taxon>
        <taxon>Bacilli</taxon>
        <taxon>Lactobacillales</taxon>
        <taxon>Lactobacillaceae</taxon>
        <taxon>Lacticaseibacillus</taxon>
    </lineage>
</organism>
<dbReference type="NCBIfam" id="TIGR01617">
    <property type="entry name" value="arsC_related"/>
    <property type="match status" value="1"/>
</dbReference>
<dbReference type="CDD" id="cd03032">
    <property type="entry name" value="ArsC_Spx"/>
    <property type="match status" value="1"/>
</dbReference>
<name>A0A0C9PM60_LACPA</name>
<dbReference type="PANTHER" id="PTHR30041:SF7">
    <property type="entry name" value="GLOBAL TRANSCRIPTIONAL REGULATOR SPX"/>
    <property type="match status" value="1"/>
</dbReference>
<keyword evidence="1" id="KW-1015">Disulfide bond</keyword>
<evidence type="ECO:0000256" key="1">
    <source>
        <dbReference type="ARBA" id="ARBA00023157"/>
    </source>
</evidence>
<dbReference type="Proteomes" id="UP000032552">
    <property type="component" value="Unassembled WGS sequence"/>
</dbReference>
<protein>
    <submittedName>
        <fullName evidence="4">ArsC family transcriptional regulator</fullName>
    </submittedName>
</protein>
<evidence type="ECO:0000313" key="5">
    <source>
        <dbReference type="Proteomes" id="UP000032552"/>
    </source>
</evidence>
<evidence type="ECO:0000256" key="2">
    <source>
        <dbReference type="ARBA" id="ARBA00023284"/>
    </source>
</evidence>
<dbReference type="NCBIfam" id="NF002459">
    <property type="entry name" value="PRK01655.1"/>
    <property type="match status" value="1"/>
</dbReference>
<reference evidence="5" key="1">
    <citation type="submission" date="2014-05" db="EMBL/GenBank/DDBJ databases">
        <title>Whole genome sequencing of Lactobacillus casei NRIC0644.</title>
        <authorList>
            <person name="Atarashi H."/>
            <person name="Yoshida Y."/>
            <person name="Fujimura S."/>
            <person name="Tanaka N."/>
            <person name="Shiwa Y."/>
            <person name="Yoshikawa H."/>
            <person name="Okada S."/>
            <person name="Nakagawa J."/>
        </authorList>
    </citation>
    <scope>NUCLEOTIDE SEQUENCE [LARGE SCALE GENOMIC DNA]</scope>
    <source>
        <strain evidence="5">NRIC0644</strain>
    </source>
</reference>
<dbReference type="Pfam" id="PF03960">
    <property type="entry name" value="ArsC"/>
    <property type="match status" value="1"/>
</dbReference>
<dbReference type="RefSeq" id="WP_003570841.1">
    <property type="nucleotide sequence ID" value="NZ_BAYM01000039.1"/>
</dbReference>
<comment type="caution">
    <text evidence="4">The sequence shown here is derived from an EMBL/GenBank/DDBJ whole genome shotgun (WGS) entry which is preliminary data.</text>
</comment>
<gene>
    <name evidence="4" type="ORF">LC0644_0650</name>
</gene>
<dbReference type="InterPro" id="IPR036249">
    <property type="entry name" value="Thioredoxin-like_sf"/>
</dbReference>
<keyword evidence="2" id="KW-0676">Redox-active center</keyword>
<comment type="similarity">
    <text evidence="3">Belongs to the ArsC family.</text>
</comment>
<dbReference type="GeneID" id="57090671"/>
<accession>A0A0C9PM60</accession>
<proteinExistence type="inferred from homology"/>
<dbReference type="Gene3D" id="3.40.30.10">
    <property type="entry name" value="Glutaredoxin"/>
    <property type="match status" value="1"/>
</dbReference>
<dbReference type="PANTHER" id="PTHR30041">
    <property type="entry name" value="ARSENATE REDUCTASE"/>
    <property type="match status" value="1"/>
</dbReference>
<sequence length="133" mass="14952">MIKLYTSGSSKSSREARAWLEANGLPFQEISLSKQGISKPQILELLARSEDGIDSLVSRRSKAFQALDIDFDALSLKEAVALLSEHPAILRRPIIVDDRRLLFGFNQDSVRVFLPREVRRQKLWAALLSTSSV</sequence>
<dbReference type="InterPro" id="IPR006504">
    <property type="entry name" value="Tscrpt_reg_Spx/MgsR"/>
</dbReference>
<evidence type="ECO:0000256" key="3">
    <source>
        <dbReference type="PROSITE-ProRule" id="PRU01282"/>
    </source>
</evidence>
<dbReference type="InterPro" id="IPR006660">
    <property type="entry name" value="Arsenate_reductase-like"/>
</dbReference>
<dbReference type="SUPFAM" id="SSF52833">
    <property type="entry name" value="Thioredoxin-like"/>
    <property type="match status" value="1"/>
</dbReference>